<organism evidence="3 4">
    <name type="scientific">Vibrio amylolyticus</name>
    <dbReference type="NCBI Taxonomy" id="2847292"/>
    <lineage>
        <taxon>Bacteria</taxon>
        <taxon>Pseudomonadati</taxon>
        <taxon>Pseudomonadota</taxon>
        <taxon>Gammaproteobacteria</taxon>
        <taxon>Vibrionales</taxon>
        <taxon>Vibrionaceae</taxon>
        <taxon>Vibrio</taxon>
    </lineage>
</organism>
<proteinExistence type="predicted"/>
<evidence type="ECO:0000256" key="2">
    <source>
        <dbReference type="SAM" id="Phobius"/>
    </source>
</evidence>
<dbReference type="PIRSF" id="PIRSF016789">
    <property type="entry name" value="DUF454"/>
    <property type="match status" value="1"/>
</dbReference>
<gene>
    <name evidence="3" type="ORF">KP803_05380</name>
</gene>
<evidence type="ECO:0000313" key="3">
    <source>
        <dbReference type="EMBL" id="MCK6262704.1"/>
    </source>
</evidence>
<dbReference type="GO" id="GO:0005886">
    <property type="term" value="C:plasma membrane"/>
    <property type="evidence" value="ECO:0007669"/>
    <property type="project" value="UniProtKB-SubCell"/>
</dbReference>
<dbReference type="PANTHER" id="PTHR35813">
    <property type="entry name" value="INNER MEMBRANE PROTEIN YBAN"/>
    <property type="match status" value="1"/>
</dbReference>
<evidence type="ECO:0000313" key="4">
    <source>
        <dbReference type="Proteomes" id="UP001139559"/>
    </source>
</evidence>
<comment type="caution">
    <text evidence="3">The sequence shown here is derived from an EMBL/GenBank/DDBJ whole genome shotgun (WGS) entry which is preliminary data.</text>
</comment>
<feature type="transmembrane region" description="Helical" evidence="2">
    <location>
        <begin position="20"/>
        <end position="46"/>
    </location>
</feature>
<dbReference type="Pfam" id="PF04304">
    <property type="entry name" value="DUF454"/>
    <property type="match status" value="1"/>
</dbReference>
<keyword evidence="4" id="KW-1185">Reference proteome</keyword>
<keyword evidence="2" id="KW-0812">Transmembrane</keyword>
<reference evidence="3" key="1">
    <citation type="submission" date="2021-11" db="EMBL/GenBank/DDBJ databases">
        <title>Vibrio ZSDE26 sp. nov. and Vibrio ZSDZ34 sp. nov., isolated from coastal seawater in Qingdao.</title>
        <authorList>
            <person name="Zhang P."/>
        </authorList>
    </citation>
    <scope>NUCLEOTIDE SEQUENCE</scope>
    <source>
        <strain evidence="3">ZSDE26</strain>
    </source>
</reference>
<dbReference type="AlphaFoldDB" id="A0A9X1XNI9"/>
<dbReference type="Proteomes" id="UP001139559">
    <property type="component" value="Unassembled WGS sequence"/>
</dbReference>
<name>A0A9X1XNI9_9VIBR</name>
<keyword evidence="1 2" id="KW-0472">Membrane</keyword>
<protein>
    <recommendedName>
        <fullName evidence="1">Inner membrane protein</fullName>
    </recommendedName>
</protein>
<dbReference type="RefSeq" id="WP_248008104.1">
    <property type="nucleotide sequence ID" value="NZ_JAJHVV010000003.1"/>
</dbReference>
<evidence type="ECO:0000256" key="1">
    <source>
        <dbReference type="PIRNR" id="PIRNR016789"/>
    </source>
</evidence>
<accession>A0A9X1XNI9</accession>
<comment type="subcellular location">
    <subcellularLocation>
        <location evidence="1">Cell inner membrane</location>
        <topology evidence="1">Multi-pass membrane protein</topology>
    </subcellularLocation>
</comment>
<keyword evidence="1" id="KW-1003">Cell membrane</keyword>
<keyword evidence="1" id="KW-0997">Cell inner membrane</keyword>
<feature type="transmembrane region" description="Helical" evidence="2">
    <location>
        <begin position="106"/>
        <end position="124"/>
    </location>
</feature>
<keyword evidence="2" id="KW-1133">Transmembrane helix</keyword>
<sequence>MLEYPINIRRFFLNIVGGLSLVLGVIGIVVPLLPTTPFIILASACFMRSSPRFHRWLHQHPTLGPMLDNWHQHRGVTRKVKQRGAFMIVLSFSFSIWVIPHLWLNAALLIFMFVLLAWFIRLPVIESLDGTKESH</sequence>
<dbReference type="InterPro" id="IPR007401">
    <property type="entry name" value="DUF454"/>
</dbReference>
<dbReference type="PANTHER" id="PTHR35813:SF1">
    <property type="entry name" value="INNER MEMBRANE PROTEIN YBAN"/>
    <property type="match status" value="1"/>
</dbReference>
<dbReference type="EMBL" id="JAJHVV010000003">
    <property type="protein sequence ID" value="MCK6262704.1"/>
    <property type="molecule type" value="Genomic_DNA"/>
</dbReference>